<keyword evidence="3" id="KW-1185">Reference proteome</keyword>
<accession>A0A085MP62</accession>
<name>A0A085MP62_9BILA</name>
<dbReference type="Proteomes" id="UP000030758">
    <property type="component" value="Unassembled WGS sequence"/>
</dbReference>
<reference evidence="1 3" key="1">
    <citation type="journal article" date="2014" name="Nat. Genet.">
        <title>Genome and transcriptome of the porcine whipworm Trichuris suis.</title>
        <authorList>
            <person name="Jex A.R."/>
            <person name="Nejsum P."/>
            <person name="Schwarz E.M."/>
            <person name="Hu L."/>
            <person name="Young N.D."/>
            <person name="Hall R.S."/>
            <person name="Korhonen P.K."/>
            <person name="Liao S."/>
            <person name="Thamsborg S."/>
            <person name="Xia J."/>
            <person name="Xu P."/>
            <person name="Wang S."/>
            <person name="Scheerlinck J.P."/>
            <person name="Hofmann A."/>
            <person name="Sternberg P.W."/>
            <person name="Wang J."/>
            <person name="Gasser R.B."/>
        </authorList>
    </citation>
    <scope>NUCLEOTIDE SEQUENCE [LARGE SCALE GENOMIC DNA]</scope>
    <source>
        <strain evidence="2">DCEP-RM93F</strain>
        <strain evidence="1">DCEP-RM93M</strain>
    </source>
</reference>
<evidence type="ECO:0000313" key="1">
    <source>
        <dbReference type="EMBL" id="KFD59008.1"/>
    </source>
</evidence>
<evidence type="ECO:0000313" key="3">
    <source>
        <dbReference type="Proteomes" id="UP000030764"/>
    </source>
</evidence>
<proteinExistence type="predicted"/>
<dbReference type="EMBL" id="KL363182">
    <property type="protein sequence ID" value="KFD59008.1"/>
    <property type="molecule type" value="Genomic_DNA"/>
</dbReference>
<protein>
    <submittedName>
        <fullName evidence="1">Uncharacterized protein</fullName>
    </submittedName>
</protein>
<organism evidence="1 3">
    <name type="scientific">Trichuris suis</name>
    <name type="common">pig whipworm</name>
    <dbReference type="NCBI Taxonomy" id="68888"/>
    <lineage>
        <taxon>Eukaryota</taxon>
        <taxon>Metazoa</taxon>
        <taxon>Ecdysozoa</taxon>
        <taxon>Nematoda</taxon>
        <taxon>Enoplea</taxon>
        <taxon>Dorylaimia</taxon>
        <taxon>Trichinellida</taxon>
        <taxon>Trichuridae</taxon>
        <taxon>Trichuris</taxon>
    </lineage>
</organism>
<dbReference type="AlphaFoldDB" id="A0A085MP62"/>
<dbReference type="Proteomes" id="UP000030764">
    <property type="component" value="Unassembled WGS sequence"/>
</dbReference>
<gene>
    <name evidence="1" type="ORF">M513_00171</name>
    <name evidence="2" type="ORF">M514_00171</name>
</gene>
<sequence>MSSKKVNFGTEKGMMPMPTLGVKVHVEELTKKDNWEFWKGNVQLLLEFCGLLDALGGAEKRHV</sequence>
<dbReference type="EMBL" id="KL367475">
    <property type="protein sequence ID" value="KFD73040.1"/>
    <property type="molecule type" value="Genomic_DNA"/>
</dbReference>
<evidence type="ECO:0000313" key="2">
    <source>
        <dbReference type="EMBL" id="KFD73040.1"/>
    </source>
</evidence>